<dbReference type="HOGENOM" id="CLU_1970832_0_0_1"/>
<sequence>MTITPHTPCRITANTCTQGAADTVVLFASRPTHGLHPDPSINKVAPQRVLYPTTGFSSRPFFTPRLCCRPSDHDHCGYTYPTTSQRTHAPDKGPTALSSTSERSSDLPNLGRRNNSRGGICVFDSTS</sequence>
<evidence type="ECO:0000313" key="3">
    <source>
        <dbReference type="Proteomes" id="UP000053424"/>
    </source>
</evidence>
<name>A0A0C3BJD0_HEBCY</name>
<protein>
    <submittedName>
        <fullName evidence="2">Uncharacterized protein</fullName>
    </submittedName>
</protein>
<evidence type="ECO:0000256" key="1">
    <source>
        <dbReference type="SAM" id="MobiDB-lite"/>
    </source>
</evidence>
<keyword evidence="3" id="KW-1185">Reference proteome</keyword>
<dbReference type="EMBL" id="KN831802">
    <property type="protein sequence ID" value="KIM36835.1"/>
    <property type="molecule type" value="Genomic_DNA"/>
</dbReference>
<reference evidence="3" key="2">
    <citation type="submission" date="2015-01" db="EMBL/GenBank/DDBJ databases">
        <title>Evolutionary Origins and Diversification of the Mycorrhizal Mutualists.</title>
        <authorList>
            <consortium name="DOE Joint Genome Institute"/>
            <consortium name="Mycorrhizal Genomics Consortium"/>
            <person name="Kohler A."/>
            <person name="Kuo A."/>
            <person name="Nagy L.G."/>
            <person name="Floudas D."/>
            <person name="Copeland A."/>
            <person name="Barry K.W."/>
            <person name="Cichocki N."/>
            <person name="Veneault-Fourrey C."/>
            <person name="LaButti K."/>
            <person name="Lindquist E.A."/>
            <person name="Lipzen A."/>
            <person name="Lundell T."/>
            <person name="Morin E."/>
            <person name="Murat C."/>
            <person name="Riley R."/>
            <person name="Ohm R."/>
            <person name="Sun H."/>
            <person name="Tunlid A."/>
            <person name="Henrissat B."/>
            <person name="Grigoriev I.V."/>
            <person name="Hibbett D.S."/>
            <person name="Martin F."/>
        </authorList>
    </citation>
    <scope>NUCLEOTIDE SEQUENCE [LARGE SCALE GENOMIC DNA]</scope>
    <source>
        <strain evidence="3">h7</strain>
    </source>
</reference>
<accession>A0A0C3BJD0</accession>
<gene>
    <name evidence="2" type="ORF">M413DRAFT_285247</name>
</gene>
<organism evidence="2 3">
    <name type="scientific">Hebeloma cylindrosporum</name>
    <dbReference type="NCBI Taxonomy" id="76867"/>
    <lineage>
        <taxon>Eukaryota</taxon>
        <taxon>Fungi</taxon>
        <taxon>Dikarya</taxon>
        <taxon>Basidiomycota</taxon>
        <taxon>Agaricomycotina</taxon>
        <taxon>Agaricomycetes</taxon>
        <taxon>Agaricomycetidae</taxon>
        <taxon>Agaricales</taxon>
        <taxon>Agaricineae</taxon>
        <taxon>Hymenogastraceae</taxon>
        <taxon>Hebeloma</taxon>
    </lineage>
</organism>
<reference evidence="2 3" key="1">
    <citation type="submission" date="2014-04" db="EMBL/GenBank/DDBJ databases">
        <authorList>
            <consortium name="DOE Joint Genome Institute"/>
            <person name="Kuo A."/>
            <person name="Gay G."/>
            <person name="Dore J."/>
            <person name="Kohler A."/>
            <person name="Nagy L.G."/>
            <person name="Floudas D."/>
            <person name="Copeland A."/>
            <person name="Barry K.W."/>
            <person name="Cichocki N."/>
            <person name="Veneault-Fourrey C."/>
            <person name="LaButti K."/>
            <person name="Lindquist E.A."/>
            <person name="Lipzen A."/>
            <person name="Lundell T."/>
            <person name="Morin E."/>
            <person name="Murat C."/>
            <person name="Sun H."/>
            <person name="Tunlid A."/>
            <person name="Henrissat B."/>
            <person name="Grigoriev I.V."/>
            <person name="Hibbett D.S."/>
            <person name="Martin F."/>
            <person name="Nordberg H.P."/>
            <person name="Cantor M.N."/>
            <person name="Hua S.X."/>
        </authorList>
    </citation>
    <scope>NUCLEOTIDE SEQUENCE [LARGE SCALE GENOMIC DNA]</scope>
    <source>
        <strain evidence="3">h7</strain>
    </source>
</reference>
<evidence type="ECO:0000313" key="2">
    <source>
        <dbReference type="EMBL" id="KIM36835.1"/>
    </source>
</evidence>
<dbReference type="Proteomes" id="UP000053424">
    <property type="component" value="Unassembled WGS sequence"/>
</dbReference>
<proteinExistence type="predicted"/>
<feature type="region of interest" description="Disordered" evidence="1">
    <location>
        <begin position="79"/>
        <end position="118"/>
    </location>
</feature>
<dbReference type="AlphaFoldDB" id="A0A0C3BJD0"/>